<dbReference type="GO" id="GO:0016747">
    <property type="term" value="F:acyltransferase activity, transferring groups other than amino-acyl groups"/>
    <property type="evidence" value="ECO:0007669"/>
    <property type="project" value="InterPro"/>
</dbReference>
<evidence type="ECO:0000313" key="3">
    <source>
        <dbReference type="EMBL" id="CAB4877908.1"/>
    </source>
</evidence>
<dbReference type="PANTHER" id="PTHR42870:SF1">
    <property type="entry name" value="NON-SPECIFIC LIPID-TRANSFER PROTEIN-LIKE 2"/>
    <property type="match status" value="1"/>
</dbReference>
<dbReference type="InterPro" id="IPR055140">
    <property type="entry name" value="Thiolase_C_2"/>
</dbReference>
<dbReference type="NCBIfam" id="NF004810">
    <property type="entry name" value="PRK06157.1"/>
    <property type="match status" value="1"/>
</dbReference>
<evidence type="ECO:0000259" key="2">
    <source>
        <dbReference type="Pfam" id="PF22691"/>
    </source>
</evidence>
<sequence>MASHGIRDRVAIVGMGCTRFAEHWDKSADDLLRDAASAALADAGTSRQDIDAYWLGTAQSGMSGIMLAKALGLEGKPVSRVENYCATGSEALRQAAYAVASGAYDSAMAIGVEKVKDSGYQGLNAFPIPTDGTNRTLTAAAMFSMVAPAYARKYGVPMDEMKRVLARIASKNHANGARNPRAQFRREMSVDQICAMPSVAGDLSVFDCAGVADGAAAAIVVRAEDAHRYTDKPLYIKALSLVAGNGSGLTDPEYDYTTFPEIVACAQDAYAQAGVTDPRTQIAMAEVHDCFTPTELVLMEDLGFAERGEAWREIEAGAFDIDGVLPVNPDGGLKSFGHPIGASGLRMMFEVWLQLRGEAPDDRRISTWPERQLALTHNLGGYPGEMVSFVSILGSSLG</sequence>
<dbReference type="InterPro" id="IPR016039">
    <property type="entry name" value="Thiolase-like"/>
</dbReference>
<gene>
    <name evidence="3" type="ORF">UFOPK3317_01259</name>
</gene>
<dbReference type="SUPFAM" id="SSF53901">
    <property type="entry name" value="Thiolase-like"/>
    <property type="match status" value="1"/>
</dbReference>
<dbReference type="Pfam" id="PF22691">
    <property type="entry name" value="Thiolase_C_1"/>
    <property type="match status" value="1"/>
</dbReference>
<dbReference type="InterPro" id="IPR020616">
    <property type="entry name" value="Thiolase_N"/>
</dbReference>
<dbReference type="Gene3D" id="3.40.47.10">
    <property type="match status" value="1"/>
</dbReference>
<proteinExistence type="predicted"/>
<organism evidence="3">
    <name type="scientific">freshwater metagenome</name>
    <dbReference type="NCBI Taxonomy" id="449393"/>
    <lineage>
        <taxon>unclassified sequences</taxon>
        <taxon>metagenomes</taxon>
        <taxon>ecological metagenomes</taxon>
    </lineage>
</organism>
<dbReference type="InterPro" id="IPR002155">
    <property type="entry name" value="Thiolase"/>
</dbReference>
<evidence type="ECO:0000259" key="1">
    <source>
        <dbReference type="Pfam" id="PF00108"/>
    </source>
</evidence>
<dbReference type="AlphaFoldDB" id="A0A6J7E758"/>
<name>A0A6J7E758_9ZZZZ</name>
<dbReference type="Pfam" id="PF00108">
    <property type="entry name" value="Thiolase_N"/>
    <property type="match status" value="1"/>
</dbReference>
<feature type="domain" description="Thiolase N-terminal" evidence="1">
    <location>
        <begin position="10"/>
        <end position="222"/>
    </location>
</feature>
<feature type="domain" description="Thiolase C-terminal" evidence="2">
    <location>
        <begin position="255"/>
        <end position="385"/>
    </location>
</feature>
<dbReference type="PIRSF" id="PIRSF000429">
    <property type="entry name" value="Ac-CoA_Ac_transf"/>
    <property type="match status" value="1"/>
</dbReference>
<dbReference type="CDD" id="cd00829">
    <property type="entry name" value="SCP-x_thiolase"/>
    <property type="match status" value="1"/>
</dbReference>
<dbReference type="EMBL" id="CAFBLK010000247">
    <property type="protein sequence ID" value="CAB4877908.1"/>
    <property type="molecule type" value="Genomic_DNA"/>
</dbReference>
<dbReference type="PANTHER" id="PTHR42870">
    <property type="entry name" value="ACETYL-COA C-ACETYLTRANSFERASE"/>
    <property type="match status" value="1"/>
</dbReference>
<reference evidence="3" key="1">
    <citation type="submission" date="2020-05" db="EMBL/GenBank/DDBJ databases">
        <authorList>
            <person name="Chiriac C."/>
            <person name="Salcher M."/>
            <person name="Ghai R."/>
            <person name="Kavagutti S V."/>
        </authorList>
    </citation>
    <scope>NUCLEOTIDE SEQUENCE</scope>
</reference>
<accession>A0A6J7E758</accession>
<protein>
    <submittedName>
        <fullName evidence="3">Unannotated protein</fullName>
    </submittedName>
</protein>